<dbReference type="Gene3D" id="2.40.10.220">
    <property type="entry name" value="predicted glycosyltransferase like domains"/>
    <property type="match status" value="2"/>
</dbReference>
<proteinExistence type="predicted"/>
<dbReference type="EMBL" id="CP029347">
    <property type="protein sequence ID" value="AWL11409.1"/>
    <property type="molecule type" value="Genomic_DNA"/>
</dbReference>
<evidence type="ECO:0000313" key="4">
    <source>
        <dbReference type="Proteomes" id="UP000245728"/>
    </source>
</evidence>
<gene>
    <name evidence="3" type="ORF">HMF8227_00914</name>
</gene>
<dbReference type="RefSeq" id="WP_109339057.1">
    <property type="nucleotide sequence ID" value="NZ_CP029347.1"/>
</dbReference>
<keyword evidence="4" id="KW-1185">Reference proteome</keyword>
<sequence length="852" mass="98384">MANTTPYDIEHYLPLIERLKPAVNTPDFERILKDATAEHPDHLRFLIKMELQRQGRPCQKAIDLRTVSNNPCREYQHDGVTHFMDETAIDVFEQQLRRFGDYTLGVYEAVTDPRPESPQLATQPQEDKQSRPAQPQTNPLDGVDLSCQVINTAQFHKRDEERMNFSQPVELFTQANESAHAISVDISNKGLRVKTADPVPLQPDQEVVVYFRELTRQMGSKRPEGITYKVIREEQKSQEERYISLSRVVSDKRQGDDFERFLSSYIRGNKGRYKVNLDNTLQAILIRGYEQYYIPQFTSLPVFIDQLADQPHPRYILTNDSNRELLSYFQNEQRQQCLSHLLNETRLAYWTGQKGSFHTYLYCFSHSARDKTQFYSATREELDEHPELRSTFLGCGAQRASWRVLKVQLTAITPDECYFPSSLPDDVSDKVKEHNAPPTPRLMARLKNLKHLVLLTDITTSVNALSYQKRQVDRDKLNQLARFRHPPQTPEAIQTFRFQYQELRKQSRFLLRTPVNVDTGKKLVTGTTEDVSVAGARIELNEPMSLEPGSRVFLDFPSLQKIAKQYNLRHLEYEVRHISPNRRVVSVQVRSNRNSVSKPFFSTLIKQNRKQMRLLDAQEDSLGIGEALRNIYARHLCNTPVYLQRHGAHWLPDSLLQAEGGTQPLYHLLTRKAPRGRYNFAPFYRQNKEGTPLLEGWIQRIKPQDKPVTYELMAALQPSDREPKTQTDLRLSTEFGDDRARKEFIQRAIGNGGFVALVLMLSKTGKPDAGKLDLELDYVNDYAPHRARELQERLWNVEVMADLVDITDECLRRYGFDEQAVRQNHKALTGPASKPVQATRQSTDEAASQRAT</sequence>
<dbReference type="GO" id="GO:0035438">
    <property type="term" value="F:cyclic-di-GMP binding"/>
    <property type="evidence" value="ECO:0007669"/>
    <property type="project" value="InterPro"/>
</dbReference>
<feature type="region of interest" description="Disordered" evidence="1">
    <location>
        <begin position="825"/>
        <end position="852"/>
    </location>
</feature>
<evidence type="ECO:0000313" key="3">
    <source>
        <dbReference type="EMBL" id="AWL11409.1"/>
    </source>
</evidence>
<feature type="domain" description="PilZ" evidence="2">
    <location>
        <begin position="157"/>
        <end position="261"/>
    </location>
</feature>
<evidence type="ECO:0000256" key="1">
    <source>
        <dbReference type="SAM" id="MobiDB-lite"/>
    </source>
</evidence>
<protein>
    <recommendedName>
        <fullName evidence="2">PilZ domain-containing protein</fullName>
    </recommendedName>
</protein>
<dbReference type="OrthoDB" id="6208912at2"/>
<name>A0A2S2E1D8_9ALTE</name>
<dbReference type="Proteomes" id="UP000245728">
    <property type="component" value="Chromosome"/>
</dbReference>
<dbReference type="SUPFAM" id="SSF141371">
    <property type="entry name" value="PilZ domain-like"/>
    <property type="match status" value="2"/>
</dbReference>
<feature type="domain" description="PilZ" evidence="2">
    <location>
        <begin position="503"/>
        <end position="589"/>
    </location>
</feature>
<accession>A0A2S2E1D8</accession>
<dbReference type="InterPro" id="IPR009875">
    <property type="entry name" value="PilZ_domain"/>
</dbReference>
<evidence type="ECO:0000259" key="2">
    <source>
        <dbReference type="Pfam" id="PF07238"/>
    </source>
</evidence>
<feature type="region of interest" description="Disordered" evidence="1">
    <location>
        <begin position="112"/>
        <end position="143"/>
    </location>
</feature>
<dbReference type="KEGG" id="salh:HMF8227_00914"/>
<dbReference type="Pfam" id="PF07238">
    <property type="entry name" value="PilZ"/>
    <property type="match status" value="2"/>
</dbReference>
<dbReference type="AlphaFoldDB" id="A0A2S2E1D8"/>
<organism evidence="3 4">
    <name type="scientific">Saliniradius amylolyticus</name>
    <dbReference type="NCBI Taxonomy" id="2183582"/>
    <lineage>
        <taxon>Bacteria</taxon>
        <taxon>Pseudomonadati</taxon>
        <taxon>Pseudomonadota</taxon>
        <taxon>Gammaproteobacteria</taxon>
        <taxon>Alteromonadales</taxon>
        <taxon>Alteromonadaceae</taxon>
        <taxon>Saliniradius</taxon>
    </lineage>
</organism>
<feature type="compositionally biased region" description="Polar residues" evidence="1">
    <location>
        <begin position="836"/>
        <end position="852"/>
    </location>
</feature>
<reference evidence="3 4" key="1">
    <citation type="submission" date="2018-05" db="EMBL/GenBank/DDBJ databases">
        <title>Salinimonas sp. HMF8227 Genome sequencing and assembly.</title>
        <authorList>
            <person name="Kang H."/>
            <person name="Kang J."/>
            <person name="Cha I."/>
            <person name="Kim H."/>
            <person name="Joh K."/>
        </authorList>
    </citation>
    <scope>NUCLEOTIDE SEQUENCE [LARGE SCALE GENOMIC DNA]</scope>
    <source>
        <strain evidence="3 4">HMF8227</strain>
    </source>
</reference>